<dbReference type="EMBL" id="CAJJDP010000007">
    <property type="protein sequence ID" value="CAD8136811.1"/>
    <property type="molecule type" value="Genomic_DNA"/>
</dbReference>
<comment type="caution">
    <text evidence="2">The sequence shown here is derived from an EMBL/GenBank/DDBJ whole genome shotgun (WGS) entry which is preliminary data.</text>
</comment>
<sequence length="181" mass="20942">MTLYFILLFLDYPFLMFTNGNCKYQNNQELRVKSILRSYYKDVASESNGAIISSAKFNKFYGISQNMSPLRDSIYSVDHDNGHIVTNSSIVVSFASTQEINQIIVWFYDLDGRKFNPKITVQNKDNIEKVVFEDLLVQSIVKIKFPDQMVSSIKLSYMEGGTLNDLVIIKIQAFYARRNWT</sequence>
<feature type="chain" id="PRO_5035763692" evidence="1">
    <location>
        <begin position="23"/>
        <end position="181"/>
    </location>
</feature>
<accession>A0A8S1S6E5</accession>
<dbReference type="Proteomes" id="UP000683925">
    <property type="component" value="Unassembled WGS sequence"/>
</dbReference>
<dbReference type="AlphaFoldDB" id="A0A8S1S6E5"/>
<proteinExistence type="predicted"/>
<organism evidence="2 3">
    <name type="scientific">Paramecium octaurelia</name>
    <dbReference type="NCBI Taxonomy" id="43137"/>
    <lineage>
        <taxon>Eukaryota</taxon>
        <taxon>Sar</taxon>
        <taxon>Alveolata</taxon>
        <taxon>Ciliophora</taxon>
        <taxon>Intramacronucleata</taxon>
        <taxon>Oligohymenophorea</taxon>
        <taxon>Peniculida</taxon>
        <taxon>Parameciidae</taxon>
        <taxon>Paramecium</taxon>
    </lineage>
</organism>
<gene>
    <name evidence="2" type="ORF">POCTA_138.1.T0080039</name>
</gene>
<protein>
    <submittedName>
        <fullName evidence="2">Uncharacterized protein</fullName>
    </submittedName>
</protein>
<dbReference type="OMA" id="HDNGHIV"/>
<feature type="signal peptide" evidence="1">
    <location>
        <begin position="1"/>
        <end position="22"/>
    </location>
</feature>
<evidence type="ECO:0000313" key="3">
    <source>
        <dbReference type="Proteomes" id="UP000683925"/>
    </source>
</evidence>
<dbReference type="OrthoDB" id="319606at2759"/>
<keyword evidence="3" id="KW-1185">Reference proteome</keyword>
<evidence type="ECO:0000256" key="1">
    <source>
        <dbReference type="SAM" id="SignalP"/>
    </source>
</evidence>
<keyword evidence="1" id="KW-0732">Signal</keyword>
<reference evidence="2" key="1">
    <citation type="submission" date="2021-01" db="EMBL/GenBank/DDBJ databases">
        <authorList>
            <consortium name="Genoscope - CEA"/>
            <person name="William W."/>
        </authorList>
    </citation>
    <scope>NUCLEOTIDE SEQUENCE</scope>
</reference>
<name>A0A8S1S6E5_PAROT</name>
<evidence type="ECO:0000313" key="2">
    <source>
        <dbReference type="EMBL" id="CAD8136811.1"/>
    </source>
</evidence>